<dbReference type="AlphaFoldDB" id="D0L408"/>
<feature type="DNA-binding region" description="H-T-H motif" evidence="2">
    <location>
        <begin position="27"/>
        <end position="46"/>
    </location>
</feature>
<dbReference type="InterPro" id="IPR009057">
    <property type="entry name" value="Homeodomain-like_sf"/>
</dbReference>
<dbReference type="Gene3D" id="1.10.357.10">
    <property type="entry name" value="Tetracycline Repressor, domain 2"/>
    <property type="match status" value="1"/>
</dbReference>
<dbReference type="InterPro" id="IPR001647">
    <property type="entry name" value="HTH_TetR"/>
</dbReference>
<gene>
    <name evidence="4" type="ordered locus">Gbro_3989</name>
</gene>
<dbReference type="OrthoDB" id="7506349at2"/>
<dbReference type="GO" id="GO:0003677">
    <property type="term" value="F:DNA binding"/>
    <property type="evidence" value="ECO:0007669"/>
    <property type="project" value="UniProtKB-UniRule"/>
</dbReference>
<dbReference type="KEGG" id="gbr:Gbro_3989"/>
<dbReference type="RefSeq" id="WP_012835664.1">
    <property type="nucleotide sequence ID" value="NC_013441.1"/>
</dbReference>
<dbReference type="Proteomes" id="UP000001219">
    <property type="component" value="Chromosome"/>
</dbReference>
<evidence type="ECO:0000313" key="5">
    <source>
        <dbReference type="Proteomes" id="UP000001219"/>
    </source>
</evidence>
<evidence type="ECO:0000256" key="1">
    <source>
        <dbReference type="ARBA" id="ARBA00023125"/>
    </source>
</evidence>
<accession>D0L408</accession>
<organism evidence="4 5">
    <name type="scientific">Gordonia bronchialis (strain ATCC 25592 / DSM 43247 / BCRC 13721 / JCM 3198 / KCTC 3076 / NBRC 16047 / NCTC 10667)</name>
    <name type="common">Rhodococcus bronchialis</name>
    <dbReference type="NCBI Taxonomy" id="526226"/>
    <lineage>
        <taxon>Bacteria</taxon>
        <taxon>Bacillati</taxon>
        <taxon>Actinomycetota</taxon>
        <taxon>Actinomycetes</taxon>
        <taxon>Mycobacteriales</taxon>
        <taxon>Gordoniaceae</taxon>
        <taxon>Gordonia</taxon>
    </lineage>
</organism>
<reference evidence="5" key="1">
    <citation type="submission" date="2009-10" db="EMBL/GenBank/DDBJ databases">
        <title>The complete chromosome of Gordonia bronchialis DSM 43247.</title>
        <authorList>
            <consortium name="US DOE Joint Genome Institute (JGI-PGF)"/>
            <person name="Lucas S."/>
            <person name="Copeland A."/>
            <person name="Lapidus A."/>
            <person name="Glavina del Rio T."/>
            <person name="Dalin E."/>
            <person name="Tice H."/>
            <person name="Bruce D."/>
            <person name="Goodwin L."/>
            <person name="Pitluck S."/>
            <person name="Kyrpides N."/>
            <person name="Mavromatis K."/>
            <person name="Ivanova N."/>
            <person name="Ovchinnikova G."/>
            <person name="Saunders E."/>
            <person name="Brettin T."/>
            <person name="Detter J.C."/>
            <person name="Han C."/>
            <person name="Larimer F."/>
            <person name="Land M."/>
            <person name="Hauser L."/>
            <person name="Markowitz V."/>
            <person name="Cheng J.-F."/>
            <person name="Hugenholtz P."/>
            <person name="Woyke T."/>
            <person name="Wu D."/>
            <person name="Jando M."/>
            <person name="Schneider S."/>
            <person name="Goeker M."/>
            <person name="Klenk H.-P."/>
            <person name="Eisen J.A."/>
        </authorList>
    </citation>
    <scope>NUCLEOTIDE SEQUENCE [LARGE SCALE GENOMIC DNA]</scope>
    <source>
        <strain evidence="5">ATCC 25592 / DSM 43247 / BCRC 13721 / JCM 3198 / KCTC 3076 / NBRC 16047 / NCTC 10667</strain>
    </source>
</reference>
<evidence type="ECO:0000256" key="2">
    <source>
        <dbReference type="PROSITE-ProRule" id="PRU00335"/>
    </source>
</evidence>
<dbReference type="Pfam" id="PF00440">
    <property type="entry name" value="TetR_N"/>
    <property type="match status" value="1"/>
</dbReference>
<dbReference type="HOGENOM" id="CLU_069356_21_0_11"/>
<dbReference type="EMBL" id="CP001802">
    <property type="protein sequence ID" value="ACY23161.1"/>
    <property type="molecule type" value="Genomic_DNA"/>
</dbReference>
<keyword evidence="1 2" id="KW-0238">DNA-binding</keyword>
<dbReference type="PROSITE" id="PS50977">
    <property type="entry name" value="HTH_TETR_2"/>
    <property type="match status" value="1"/>
</dbReference>
<dbReference type="STRING" id="526226.Gbro_3989"/>
<keyword evidence="5" id="KW-1185">Reference proteome</keyword>
<evidence type="ECO:0000313" key="4">
    <source>
        <dbReference type="EMBL" id="ACY23161.1"/>
    </source>
</evidence>
<dbReference type="eggNOG" id="COG3226">
    <property type="taxonomic scope" value="Bacteria"/>
</dbReference>
<protein>
    <submittedName>
        <fullName evidence="4">Regulatory protein TetR</fullName>
    </submittedName>
</protein>
<name>D0L408_GORB4</name>
<evidence type="ECO:0000259" key="3">
    <source>
        <dbReference type="PROSITE" id="PS50977"/>
    </source>
</evidence>
<feature type="domain" description="HTH tetR-type" evidence="3">
    <location>
        <begin position="4"/>
        <end position="64"/>
    </location>
</feature>
<reference evidence="4 5" key="2">
    <citation type="journal article" date="2010" name="Stand. Genomic Sci.">
        <title>Complete genome sequence of Gordonia bronchialis type strain (3410).</title>
        <authorList>
            <person name="Ivanova N."/>
            <person name="Sikorski J."/>
            <person name="Jando M."/>
            <person name="Lapidus A."/>
            <person name="Nolan M."/>
            <person name="Lucas S."/>
            <person name="Del Rio T.G."/>
            <person name="Tice H."/>
            <person name="Copeland A."/>
            <person name="Cheng J.F."/>
            <person name="Chen F."/>
            <person name="Bruce D."/>
            <person name="Goodwin L."/>
            <person name="Pitluck S."/>
            <person name="Mavromatis K."/>
            <person name="Ovchinnikova G."/>
            <person name="Pati A."/>
            <person name="Chen A."/>
            <person name="Palaniappan K."/>
            <person name="Land M."/>
            <person name="Hauser L."/>
            <person name="Chang Y.J."/>
            <person name="Jeffries C.D."/>
            <person name="Chain P."/>
            <person name="Saunders E."/>
            <person name="Han C."/>
            <person name="Detter J.C."/>
            <person name="Brettin T."/>
            <person name="Rohde M."/>
            <person name="Goker M."/>
            <person name="Bristow J."/>
            <person name="Eisen J.A."/>
            <person name="Markowitz V."/>
            <person name="Hugenholtz P."/>
            <person name="Klenk H.P."/>
            <person name="Kyrpides N.C."/>
        </authorList>
    </citation>
    <scope>NUCLEOTIDE SEQUENCE [LARGE SCALE GENOMIC DNA]</scope>
    <source>
        <strain evidence="5">ATCC 25592 / DSM 43247 / BCRC 13721 / JCM 3198 / KCTC 3076 / NBRC 16047 / NCTC 10667</strain>
    </source>
</reference>
<proteinExistence type="predicted"/>
<sequence>MPRPSRRPVICDAAIELAATGGNHAVTHQGIDRHLDLPRGSTSYYFRTREALIAAAVDRLVERSRDSFESRLAGDRMQPDRLIADYLDELLTQRRSDVLARLALMQDPAVDADARGALARCLFSSPAAEGLMVALSAPDATRAAADLITVLEGIVAVHIYGLRHSVTAVRGDLAESFQPMVQRALDVSSVRPPATTEPEVPAST</sequence>
<dbReference type="SUPFAM" id="SSF46689">
    <property type="entry name" value="Homeodomain-like"/>
    <property type="match status" value="1"/>
</dbReference>